<dbReference type="RefSeq" id="WP_267150260.1">
    <property type="nucleotide sequence ID" value="NZ_JAPMLT010000001.1"/>
</dbReference>
<dbReference type="Gene3D" id="1.25.40.10">
    <property type="entry name" value="Tetratricopeptide repeat domain"/>
    <property type="match status" value="3"/>
</dbReference>
<dbReference type="EMBL" id="JAPMLT010000001">
    <property type="protein sequence ID" value="MCX7569031.1"/>
    <property type="molecule type" value="Genomic_DNA"/>
</dbReference>
<dbReference type="InterPro" id="IPR001387">
    <property type="entry name" value="Cro/C1-type_HTH"/>
</dbReference>
<feature type="domain" description="HTH cro/C1-type" evidence="1">
    <location>
        <begin position="8"/>
        <end position="61"/>
    </location>
</feature>
<reference evidence="2 3" key="1">
    <citation type="submission" date="2022-11" db="EMBL/GenBank/DDBJ databases">
        <title>Study of microbial diversity in lake waters.</title>
        <authorList>
            <person name="Zhang J."/>
        </authorList>
    </citation>
    <scope>NUCLEOTIDE SEQUENCE [LARGE SCALE GENOMIC DNA]</scope>
    <source>
        <strain evidence="2 3">DT12</strain>
    </source>
</reference>
<proteinExistence type="predicted"/>
<dbReference type="PANTHER" id="PTHR10098">
    <property type="entry name" value="RAPSYN-RELATED"/>
    <property type="match status" value="1"/>
</dbReference>
<dbReference type="SMART" id="SM00028">
    <property type="entry name" value="TPR"/>
    <property type="match status" value="3"/>
</dbReference>
<dbReference type="Proteomes" id="UP001208017">
    <property type="component" value="Unassembled WGS sequence"/>
</dbReference>
<dbReference type="SUPFAM" id="SSF47413">
    <property type="entry name" value="lambda repressor-like DNA-binding domains"/>
    <property type="match status" value="1"/>
</dbReference>
<evidence type="ECO:0000313" key="3">
    <source>
        <dbReference type="Proteomes" id="UP001208017"/>
    </source>
</evidence>
<accession>A0ABT3X0A9</accession>
<protein>
    <submittedName>
        <fullName evidence="2">Tetratricopeptide repeat protein</fullName>
    </submittedName>
</protein>
<evidence type="ECO:0000259" key="1">
    <source>
        <dbReference type="PROSITE" id="PS50943"/>
    </source>
</evidence>
<dbReference type="InterPro" id="IPR011717">
    <property type="entry name" value="TPR-4"/>
</dbReference>
<dbReference type="CDD" id="cd00093">
    <property type="entry name" value="HTH_XRE"/>
    <property type="match status" value="1"/>
</dbReference>
<keyword evidence="3" id="KW-1185">Reference proteome</keyword>
<dbReference type="InterPro" id="IPR019734">
    <property type="entry name" value="TPR_rpt"/>
</dbReference>
<dbReference type="Pfam" id="PF13424">
    <property type="entry name" value="TPR_12"/>
    <property type="match status" value="2"/>
</dbReference>
<dbReference type="SUPFAM" id="SSF48452">
    <property type="entry name" value="TPR-like"/>
    <property type="match status" value="3"/>
</dbReference>
<dbReference type="Gene3D" id="1.10.260.40">
    <property type="entry name" value="lambda repressor-like DNA-binding domains"/>
    <property type="match status" value="1"/>
</dbReference>
<dbReference type="InterPro" id="IPR010982">
    <property type="entry name" value="Lambda_DNA-bd_dom_sf"/>
</dbReference>
<evidence type="ECO:0000313" key="2">
    <source>
        <dbReference type="EMBL" id="MCX7569031.1"/>
    </source>
</evidence>
<name>A0ABT3X0A9_9BACL</name>
<organism evidence="2 3">
    <name type="scientific">Tumebacillus lacus</name>
    <dbReference type="NCBI Taxonomy" id="2995335"/>
    <lineage>
        <taxon>Bacteria</taxon>
        <taxon>Bacillati</taxon>
        <taxon>Bacillota</taxon>
        <taxon>Bacilli</taxon>
        <taxon>Bacillales</taxon>
        <taxon>Alicyclobacillaceae</taxon>
        <taxon>Tumebacillus</taxon>
    </lineage>
</organism>
<dbReference type="Pfam" id="PF01381">
    <property type="entry name" value="HTH_3"/>
    <property type="match status" value="1"/>
</dbReference>
<comment type="caution">
    <text evidence="2">The sequence shown here is derived from an EMBL/GenBank/DDBJ whole genome shotgun (WGS) entry which is preliminary data.</text>
</comment>
<dbReference type="PROSITE" id="PS50943">
    <property type="entry name" value="HTH_CROC1"/>
    <property type="match status" value="1"/>
</dbReference>
<dbReference type="InterPro" id="IPR011990">
    <property type="entry name" value="TPR-like_helical_dom_sf"/>
</dbReference>
<sequence>MTTLGARIRSLRRRAVMSQSELAAGLVSKSMISQIESDRVQPSRELLVMLAERLGVAEEELFPAQSVDQERAACYKQAQSLLALGHREAALPLLFTCLDDPHPGWSLRELTGQAADCLYGLGRLFEARTWYEKALRLAVREGEARDVLRWRCRLGEVAALLGETEVALQEWRLALREWESVREDLSFHFAADRELIVSAQLGLARAEQQSGRPDAALRAFQKAVDALRGSRGLWRLRASAHAGLGQTLEGLGRWSEAAEHLDAARTMYEQGRDRRAAVEMRAWQARLMGRMGRWDEAEREFADCLRQSLTLGLSELIGQVLVLHAQHVQSVGEPGAALRTLQEAICQLPPEDRHCGVLYRALADAMWQAGDAKGARAAAERAVRLLERAGWEQEWQGACLLLARICKGAGDFQTAHDWQTKVNGLLGSRLITTKNLRTYP</sequence>
<dbReference type="SMART" id="SM00530">
    <property type="entry name" value="HTH_XRE"/>
    <property type="match status" value="1"/>
</dbReference>
<dbReference type="Pfam" id="PF07721">
    <property type="entry name" value="TPR_4"/>
    <property type="match status" value="1"/>
</dbReference>
<gene>
    <name evidence="2" type="ORF">OS242_03515</name>
</gene>